<accession>A0A2P4UIW6</accession>
<evidence type="ECO:0000313" key="3">
    <source>
        <dbReference type="Proteomes" id="UP000242367"/>
    </source>
</evidence>
<reference evidence="2 3" key="1">
    <citation type="journal article" date="2017" name="Chemistry">
        <title>Isolation, Biosynthesis and Chemical Modifications of Rubterolones A-F: Rare Tropolone Alkaloids from Actinomadura sp. 5-2.</title>
        <authorList>
            <person name="Guo H."/>
            <person name="Benndorf R."/>
            <person name="Leichnitz D."/>
            <person name="Klassen J.L."/>
            <person name="Vollmers J."/>
            <person name="Gorls H."/>
            <person name="Steinacker M."/>
            <person name="Weigel C."/>
            <person name="Dahse H.M."/>
            <person name="Kaster A.K."/>
            <person name="de Beer Z.W."/>
            <person name="Poulsen M."/>
            <person name="Beemelmanns C."/>
        </authorList>
    </citation>
    <scope>NUCLEOTIDE SEQUENCE [LARGE SCALE GENOMIC DNA]</scope>
    <source>
        <strain evidence="2 3">5-2</strain>
    </source>
</reference>
<keyword evidence="3" id="KW-1185">Reference proteome</keyword>
<name>A0A2P4UIW6_9ACTN</name>
<sequence>MPVTLAVHFPWKRYHATPWGHYVNEGLVELPPSPWRILRALYSVWKLRIPDLKADVVHSLLTQLAVPPDYFLPPYQVAHSRHYLPSTKHRTGAADANLGLDAFASLGGDATIRVRWPGDLNAKQTEALAKLAASLPYLGRADSICAAGLASPGWAPTPDFAVATPLISDELAPGMERVPLLAPELPLDLEALITDTASVRKARLVYPPGSGLIEYAVPSPAASRPRRPAVTTPLRDRASTSGTRTALAQARGDSTSNVTTVRFALHGTPLPRVTDTVIVTDLLRAASLKALDQVAGPRTRPSNLVGRDENDQPLTGHQHAHYLALGDQDTIDELVIWAPGGLTDQELAALDQLANTALGVGPNVKGPRDLHVRITAYGNKDALPHDLTATSTSWTTRTPVLLQRWAPARIPADTHLINEIHRELAHRNIATPVTITVLPAHDWSRYRRHRPTRQQPRNHRPLYGLRLDFTAPVPGPLHLGANTHFGLGLFQPTPP</sequence>
<dbReference type="EMBL" id="MTBP01000002">
    <property type="protein sequence ID" value="POM24987.1"/>
    <property type="molecule type" value="Genomic_DNA"/>
</dbReference>
<dbReference type="InterPro" id="IPR019089">
    <property type="entry name" value="Cas_GSU0054"/>
</dbReference>
<evidence type="ECO:0000313" key="2">
    <source>
        <dbReference type="EMBL" id="POM24987.1"/>
    </source>
</evidence>
<dbReference type="Proteomes" id="UP000242367">
    <property type="component" value="Unassembled WGS sequence"/>
</dbReference>
<dbReference type="RefSeq" id="WP_103564044.1">
    <property type="nucleotide sequence ID" value="NZ_MTBP01000002.1"/>
</dbReference>
<organism evidence="2 3">
    <name type="scientific">Actinomadura rubteroloni</name>
    <dbReference type="NCBI Taxonomy" id="1926885"/>
    <lineage>
        <taxon>Bacteria</taxon>
        <taxon>Bacillati</taxon>
        <taxon>Actinomycetota</taxon>
        <taxon>Actinomycetes</taxon>
        <taxon>Streptosporangiales</taxon>
        <taxon>Thermomonosporaceae</taxon>
        <taxon>Actinomadura</taxon>
    </lineage>
</organism>
<gene>
    <name evidence="2" type="ORF">BTM25_36280</name>
</gene>
<dbReference type="AlphaFoldDB" id="A0A2P4UIW6"/>
<comment type="caution">
    <text evidence="2">The sequence shown here is derived from an EMBL/GenBank/DDBJ whole genome shotgun (WGS) entry which is preliminary data.</text>
</comment>
<dbReference type="NCBIfam" id="TIGR02165">
    <property type="entry name" value="cas5_6_GSU0054"/>
    <property type="match status" value="1"/>
</dbReference>
<evidence type="ECO:0000256" key="1">
    <source>
        <dbReference type="SAM" id="MobiDB-lite"/>
    </source>
</evidence>
<feature type="compositionally biased region" description="Low complexity" evidence="1">
    <location>
        <begin position="219"/>
        <end position="233"/>
    </location>
</feature>
<proteinExistence type="predicted"/>
<protein>
    <submittedName>
        <fullName evidence="2">CRISPR-associated protein</fullName>
    </submittedName>
</protein>
<feature type="region of interest" description="Disordered" evidence="1">
    <location>
        <begin position="219"/>
        <end position="253"/>
    </location>
</feature>
<feature type="compositionally biased region" description="Polar residues" evidence="1">
    <location>
        <begin position="239"/>
        <end position="253"/>
    </location>
</feature>